<dbReference type="SMART" id="SM00717">
    <property type="entry name" value="SANT"/>
    <property type="match status" value="1"/>
</dbReference>
<dbReference type="PROSITE" id="PS50090">
    <property type="entry name" value="MYB_LIKE"/>
    <property type="match status" value="1"/>
</dbReference>
<dbReference type="CDD" id="cd00167">
    <property type="entry name" value="SANT"/>
    <property type="match status" value="1"/>
</dbReference>
<dbReference type="AlphaFoldDB" id="A0A1J9QYS5"/>
<gene>
    <name evidence="3" type="ORF">ACJ73_07307</name>
</gene>
<dbReference type="InterPro" id="IPR001005">
    <property type="entry name" value="SANT/Myb"/>
</dbReference>
<organism evidence="3 4">
    <name type="scientific">Blastomyces percursus</name>
    <dbReference type="NCBI Taxonomy" id="1658174"/>
    <lineage>
        <taxon>Eukaryota</taxon>
        <taxon>Fungi</taxon>
        <taxon>Dikarya</taxon>
        <taxon>Ascomycota</taxon>
        <taxon>Pezizomycotina</taxon>
        <taxon>Eurotiomycetes</taxon>
        <taxon>Eurotiomycetidae</taxon>
        <taxon>Onygenales</taxon>
        <taxon>Ajellomycetaceae</taxon>
        <taxon>Blastomyces</taxon>
    </lineage>
</organism>
<protein>
    <recommendedName>
        <fullName evidence="2">Myb-like domain-containing protein</fullName>
    </recommendedName>
</protein>
<comment type="caution">
    <text evidence="3">The sequence shown here is derived from an EMBL/GenBank/DDBJ whole genome shotgun (WGS) entry which is preliminary data.</text>
</comment>
<dbReference type="OrthoDB" id="2143914at2759"/>
<dbReference type="Proteomes" id="UP000242791">
    <property type="component" value="Unassembled WGS sequence"/>
</dbReference>
<accession>A0A1J9QYS5</accession>
<feature type="compositionally biased region" description="Polar residues" evidence="1">
    <location>
        <begin position="73"/>
        <end position="85"/>
    </location>
</feature>
<dbReference type="EMBL" id="LGTZ01001449">
    <property type="protein sequence ID" value="OJD21351.1"/>
    <property type="molecule type" value="Genomic_DNA"/>
</dbReference>
<dbReference type="InterPro" id="IPR009057">
    <property type="entry name" value="Homeodomain-like_sf"/>
</dbReference>
<feature type="compositionally biased region" description="Polar residues" evidence="1">
    <location>
        <begin position="45"/>
        <end position="65"/>
    </location>
</feature>
<feature type="domain" description="Myb-like" evidence="2">
    <location>
        <begin position="391"/>
        <end position="445"/>
    </location>
</feature>
<dbReference type="Gene3D" id="1.10.10.60">
    <property type="entry name" value="Homeodomain-like"/>
    <property type="match status" value="1"/>
</dbReference>
<dbReference type="STRING" id="1658174.A0A1J9QYS5"/>
<evidence type="ECO:0000313" key="4">
    <source>
        <dbReference type="Proteomes" id="UP000242791"/>
    </source>
</evidence>
<feature type="region of interest" description="Disordered" evidence="1">
    <location>
        <begin position="15"/>
        <end position="111"/>
    </location>
</feature>
<dbReference type="SUPFAM" id="SSF46689">
    <property type="entry name" value="Homeodomain-like"/>
    <property type="match status" value="1"/>
</dbReference>
<evidence type="ECO:0000313" key="3">
    <source>
        <dbReference type="EMBL" id="OJD21351.1"/>
    </source>
</evidence>
<sequence length="449" mass="51722">MGKFRFYQPPNFMNRHIHIPHRPSSLNPTSRQLKHPLPPRPSFFDESSVSHLASQRSQSLETPQNDFDRTLGEVSSNYEGQSFDRSQSDTDDHATIPIGSNPRESPDDRLNMPIKVNTVTESVSEAGRLDAYQSGASEDNLVTRDNASPPGSTCSDSSLKDSFEMSDQAIPQGDFESISKAFCQYPEPPSTLQDAASHSQGPCELPPSQDDFPQPNNSVQVDDYQRLRLSSTEPDTTDTNDLEENRRIGVQYQNRKRKARQPEEQTLKRHHTSVSSIKPNKHRPHVHQEISRSREQSQSRKSPRAEEQTHKRRLDSTPLEKKYSFATLCSHFTYLPLDKRLQFLSWLFEGVLPRCIPGTPETCEDGNMHSASQSNFVHKIEQTRRNRKCQREPREGKPWSDEEKDLLLKLRKHERRSWSEVSRLFSDRYPCRSRGSIRVYWSTTFKNKE</sequence>
<feature type="region of interest" description="Disordered" evidence="1">
    <location>
        <begin position="132"/>
        <end position="160"/>
    </location>
</feature>
<evidence type="ECO:0000256" key="1">
    <source>
        <dbReference type="SAM" id="MobiDB-lite"/>
    </source>
</evidence>
<dbReference type="VEuPathDB" id="FungiDB:ACJ73_07307"/>
<keyword evidence="4" id="KW-1185">Reference proteome</keyword>
<feature type="compositionally biased region" description="Polar residues" evidence="1">
    <location>
        <begin position="190"/>
        <end position="200"/>
    </location>
</feature>
<proteinExistence type="predicted"/>
<feature type="compositionally biased region" description="Polar residues" evidence="1">
    <location>
        <begin position="143"/>
        <end position="157"/>
    </location>
</feature>
<evidence type="ECO:0000259" key="2">
    <source>
        <dbReference type="PROSITE" id="PS50090"/>
    </source>
</evidence>
<feature type="region of interest" description="Disordered" evidence="1">
    <location>
        <begin position="184"/>
        <end position="316"/>
    </location>
</feature>
<feature type="region of interest" description="Disordered" evidence="1">
    <location>
        <begin position="380"/>
        <end position="399"/>
    </location>
</feature>
<name>A0A1J9QYS5_9EURO</name>
<reference evidence="3 4" key="1">
    <citation type="submission" date="2015-08" db="EMBL/GenBank/DDBJ databases">
        <title>Emmonsia species relationships and genome sequence.</title>
        <authorList>
            <person name="Cuomo C.A."/>
            <person name="Schwartz I.S."/>
            <person name="Kenyon C."/>
            <person name="De Hoog G.S."/>
            <person name="Govender N.P."/>
            <person name="Botha A."/>
            <person name="Moreno L."/>
            <person name="De Vries M."/>
            <person name="Munoz J.F."/>
            <person name="Stielow J.B."/>
        </authorList>
    </citation>
    <scope>NUCLEOTIDE SEQUENCE [LARGE SCALE GENOMIC DNA]</scope>
    <source>
        <strain evidence="3 4">EI222</strain>
    </source>
</reference>
<feature type="compositionally biased region" description="Basic and acidic residues" evidence="1">
    <location>
        <begin position="286"/>
        <end position="316"/>
    </location>
</feature>